<proteinExistence type="predicted"/>
<feature type="binding site" evidence="6">
    <location>
        <position position="939"/>
    </location>
    <ligand>
        <name>Zn(2+)</name>
        <dbReference type="ChEBI" id="CHEBI:29105"/>
        <label>2</label>
    </ligand>
</feature>
<dbReference type="InterPro" id="IPR023088">
    <property type="entry name" value="PDEase"/>
</dbReference>
<reference evidence="9" key="1">
    <citation type="submission" date="2016-10" db="EMBL/GenBank/DDBJ databases">
        <authorList>
            <person name="Benchimol M."/>
            <person name="Almeida L.G."/>
            <person name="Vasconcelos A.T."/>
            <person name="Perreira-Neves A."/>
            <person name="Rosa I.A."/>
            <person name="Tasca T."/>
            <person name="Bogo M.R."/>
            <person name="de Souza W."/>
        </authorList>
    </citation>
    <scope>NUCLEOTIDE SEQUENCE [LARGE SCALE GENOMIC DNA]</scope>
    <source>
        <strain evidence="9">K</strain>
    </source>
</reference>
<keyword evidence="1" id="KW-0140">cGMP</keyword>
<feature type="active site" description="Proton donor" evidence="4">
    <location>
        <position position="898"/>
    </location>
</feature>
<comment type="caution">
    <text evidence="9">The sequence shown here is derived from an EMBL/GenBank/DDBJ whole genome shotgun (WGS) entry which is preliminary data.</text>
</comment>
<dbReference type="PROSITE" id="PS51845">
    <property type="entry name" value="PDEASE_I_2"/>
    <property type="match status" value="1"/>
</dbReference>
<dbReference type="SMART" id="SM00471">
    <property type="entry name" value="HDc"/>
    <property type="match status" value="1"/>
</dbReference>
<feature type="region of interest" description="Disordered" evidence="7">
    <location>
        <begin position="25"/>
        <end position="53"/>
    </location>
</feature>
<feature type="domain" description="PDEase" evidence="8">
    <location>
        <begin position="820"/>
        <end position="1148"/>
    </location>
</feature>
<dbReference type="Gene3D" id="3.30.450.40">
    <property type="match status" value="3"/>
</dbReference>
<dbReference type="InterPro" id="IPR003018">
    <property type="entry name" value="GAF"/>
</dbReference>
<organism evidence="9 10">
    <name type="scientific">Tritrichomonas foetus</name>
    <dbReference type="NCBI Taxonomy" id="1144522"/>
    <lineage>
        <taxon>Eukaryota</taxon>
        <taxon>Metamonada</taxon>
        <taxon>Parabasalia</taxon>
        <taxon>Tritrichomonadida</taxon>
        <taxon>Tritrichomonadidae</taxon>
        <taxon>Tritrichomonas</taxon>
    </lineage>
</organism>
<dbReference type="SUPFAM" id="SSF109604">
    <property type="entry name" value="HD-domain/PDEase-like"/>
    <property type="match status" value="1"/>
</dbReference>
<name>A0A1J4K5X3_9EUKA</name>
<feature type="binding site" evidence="6">
    <location>
        <position position="1053"/>
    </location>
    <ligand>
        <name>Zn(2+)</name>
        <dbReference type="ChEBI" id="CHEBI:29105"/>
        <label>1</label>
    </ligand>
</feature>
<feature type="binding site" evidence="5">
    <location>
        <begin position="898"/>
        <end position="902"/>
    </location>
    <ligand>
        <name>AMP</name>
        <dbReference type="ChEBI" id="CHEBI:456215"/>
    </ligand>
</feature>
<evidence type="ECO:0000256" key="3">
    <source>
        <dbReference type="ARBA" id="ARBA00022801"/>
    </source>
</evidence>
<evidence type="ECO:0000256" key="2">
    <source>
        <dbReference type="ARBA" id="ARBA00022723"/>
    </source>
</evidence>
<dbReference type="PANTHER" id="PTHR11347">
    <property type="entry name" value="CYCLIC NUCLEOTIDE PHOSPHODIESTERASE"/>
    <property type="match status" value="1"/>
</dbReference>
<keyword evidence="3" id="KW-0378">Hydrolase</keyword>
<evidence type="ECO:0000313" key="10">
    <source>
        <dbReference type="Proteomes" id="UP000179807"/>
    </source>
</evidence>
<dbReference type="Gene3D" id="1.10.1300.10">
    <property type="entry name" value="3'5'-cyclic nucleotide phosphodiesterase, catalytic domain"/>
    <property type="match status" value="1"/>
</dbReference>
<dbReference type="InterPro" id="IPR002073">
    <property type="entry name" value="PDEase_catalytic_dom"/>
</dbReference>
<feature type="binding site" evidence="6">
    <location>
        <position position="938"/>
    </location>
    <ligand>
        <name>Zn(2+)</name>
        <dbReference type="ChEBI" id="CHEBI:29105"/>
        <label>1</label>
    </ligand>
</feature>
<feature type="binding site" evidence="5">
    <location>
        <position position="1105"/>
    </location>
    <ligand>
        <name>AMP</name>
        <dbReference type="ChEBI" id="CHEBI:456215"/>
    </ligand>
</feature>
<dbReference type="CDD" id="cd00077">
    <property type="entry name" value="HDc"/>
    <property type="match status" value="1"/>
</dbReference>
<dbReference type="Pfam" id="PF01590">
    <property type="entry name" value="GAF"/>
    <property type="match status" value="1"/>
</dbReference>
<keyword evidence="10" id="KW-1185">Reference proteome</keyword>
<protein>
    <submittedName>
        <fullName evidence="9">3'5'-cyclic nucleotide phosphodiesterase family protein</fullName>
    </submittedName>
</protein>
<sequence length="1150" mass="131925">MSLGRRNIKPSKQRIPQIPLIVNNIPHQGLNNKPNQKNATNLGTNKNKLPNPPPQHSIQFTQQISQPSQNLHFQCINNFQPITNSKSQDLTYQISPKPRQSNKKRNITLPSTINNLHLDQMSSSSQNLILPNLGADIFDRFLKVNLENDFFTSIEIFLNECLNSKVTTVWLTITSLKMLYSPFNQKAISDCTALVGFKYFEKDAAVFRIDDPKSHHCYDKYADHEEPTILFPLFNENNEIFCIVQSSRNSPFSDEDEHFAKWFTEKIKLISRFYLPNAKNLIYQNIQNSDVFSRLLLSLSDATNVSEFFEQLNENFAEFFGCEKIEIWQKNGESVTRFSSDSQAIEIKDFDEAGIAGECLTSQKLLNFFDVSIHQNVPSKYDHENGNRGALFVPLKHKPNTNNNENENENGDKNGNGNEKENEIEYCIAFRSPVKTVLFTDQDVELCEKVSPFILQGFLNVLSSSDMKSELEKKQEELQSLNELLCVIEIISSRLDTDELIEGIISRAADLTNADRASLFLLSENRDRLTTFLQQGLDKRIDLPISKGIVGKTVQKGTILNIEDVYSYKEFDSTVDKESGYRTQSILAVPIFDPRGNIIGATEMVNKKGEVGKFTDFDVRIVQLFNVFCGIFLENSKLYKESLELNQQLKSLINVAFSMSKKESVQKVAFELLMSAKTSIKASFAVIYLKGESNKHLETFVSDVDQIPPQLDHGVSYDAMTSDESLITKTFDPQYQKELQQVFGQAIDQALTSPVYDTNKNMIAVVTFFNKECGSFQKSDLKIVNAFSFFIGIVIEKYLYKCTRKDLDMNLELKKYIKPKERELCGVTPVSLELTEAKKQIVKQLNCYAPDFKGIDHFRELFFFYNHFKLLEQFQITNSNFFNFIFAISSTYNDVPYHNWTHACDVTQFIFYLMNEAKMDKILNADEMYCLLTAAICHDANHSGLTNVFNVKAETPLGILFKDQSVMEMHHLTISIPIISQDNINLFHKFDAAGQKKMWTMFIKMILATDMAMHFNLVKKASEILEGNHEKTWDWNDDEIRILALQLLLKVADISNVSRPFKYAEKWCDILCDEFFRQGDLEKSTGIGFTSPLNDRENNDKPKSQIGFYNFICYPLYRVVADIFPELQKNVDSLTNNLKVWKSMIEENHS</sequence>
<dbReference type="Proteomes" id="UP000179807">
    <property type="component" value="Unassembled WGS sequence"/>
</dbReference>
<evidence type="ECO:0000256" key="6">
    <source>
        <dbReference type="PIRSR" id="PIRSR623088-3"/>
    </source>
</evidence>
<feature type="binding site" evidence="5">
    <location>
        <position position="939"/>
    </location>
    <ligand>
        <name>AMP</name>
        <dbReference type="ChEBI" id="CHEBI:456215"/>
    </ligand>
</feature>
<dbReference type="GO" id="GO:0046872">
    <property type="term" value="F:metal ion binding"/>
    <property type="evidence" value="ECO:0007669"/>
    <property type="project" value="UniProtKB-KW"/>
</dbReference>
<evidence type="ECO:0000313" key="9">
    <source>
        <dbReference type="EMBL" id="OHT06807.1"/>
    </source>
</evidence>
<dbReference type="GeneID" id="94838848"/>
<dbReference type="OrthoDB" id="546632at2759"/>
<dbReference type="PRINTS" id="PR00387">
    <property type="entry name" value="PDIESTERASE1"/>
</dbReference>
<accession>A0A1J4K5X3</accession>
<feature type="binding site" evidence="5">
    <location>
        <position position="1053"/>
    </location>
    <ligand>
        <name>AMP</name>
        <dbReference type="ChEBI" id="CHEBI:456215"/>
    </ligand>
</feature>
<dbReference type="GO" id="GO:0004114">
    <property type="term" value="F:3',5'-cyclic-nucleotide phosphodiesterase activity"/>
    <property type="evidence" value="ECO:0007669"/>
    <property type="project" value="InterPro"/>
</dbReference>
<dbReference type="RefSeq" id="XP_068359943.1">
    <property type="nucleotide sequence ID" value="XM_068504144.1"/>
</dbReference>
<evidence type="ECO:0000259" key="8">
    <source>
        <dbReference type="PROSITE" id="PS51845"/>
    </source>
</evidence>
<feature type="binding site" evidence="6">
    <location>
        <position position="902"/>
    </location>
    <ligand>
        <name>Zn(2+)</name>
        <dbReference type="ChEBI" id="CHEBI:29105"/>
        <label>1</label>
    </ligand>
</feature>
<feature type="region of interest" description="Disordered" evidence="7">
    <location>
        <begin position="392"/>
        <end position="418"/>
    </location>
</feature>
<dbReference type="InterPro" id="IPR003607">
    <property type="entry name" value="HD/PDEase_dom"/>
</dbReference>
<evidence type="ECO:0000256" key="4">
    <source>
        <dbReference type="PIRSR" id="PIRSR623088-1"/>
    </source>
</evidence>
<dbReference type="InterPro" id="IPR029016">
    <property type="entry name" value="GAF-like_dom_sf"/>
</dbReference>
<dbReference type="GO" id="GO:0007165">
    <property type="term" value="P:signal transduction"/>
    <property type="evidence" value="ECO:0007669"/>
    <property type="project" value="InterPro"/>
</dbReference>
<dbReference type="SMART" id="SM00065">
    <property type="entry name" value="GAF"/>
    <property type="match status" value="1"/>
</dbReference>
<dbReference type="Pfam" id="PF00233">
    <property type="entry name" value="PDEase_I"/>
    <property type="match status" value="1"/>
</dbReference>
<dbReference type="AlphaFoldDB" id="A0A1J4K5X3"/>
<evidence type="ECO:0000256" key="5">
    <source>
        <dbReference type="PIRSR" id="PIRSR623088-2"/>
    </source>
</evidence>
<dbReference type="VEuPathDB" id="TrichDB:TRFO_25113"/>
<gene>
    <name evidence="9" type="ORF">TRFO_25113</name>
</gene>
<dbReference type="InterPro" id="IPR036971">
    <property type="entry name" value="PDEase_catalytic_dom_sf"/>
</dbReference>
<evidence type="ECO:0000256" key="7">
    <source>
        <dbReference type="SAM" id="MobiDB-lite"/>
    </source>
</evidence>
<feature type="compositionally biased region" description="Polar residues" evidence="7">
    <location>
        <begin position="25"/>
        <end position="48"/>
    </location>
</feature>
<evidence type="ECO:0000256" key="1">
    <source>
        <dbReference type="ARBA" id="ARBA00022535"/>
    </source>
</evidence>
<dbReference type="EMBL" id="MLAK01000715">
    <property type="protein sequence ID" value="OHT06807.1"/>
    <property type="molecule type" value="Genomic_DNA"/>
</dbReference>
<dbReference type="SUPFAM" id="SSF55781">
    <property type="entry name" value="GAF domain-like"/>
    <property type="match status" value="4"/>
</dbReference>
<keyword evidence="2 6" id="KW-0479">Metal-binding</keyword>
<feature type="binding site" evidence="6">
    <location>
        <position position="939"/>
    </location>
    <ligand>
        <name>Zn(2+)</name>
        <dbReference type="ChEBI" id="CHEBI:29105"/>
        <label>1</label>
    </ligand>
</feature>